<feature type="compositionally biased region" description="Basic and acidic residues" evidence="3">
    <location>
        <begin position="654"/>
        <end position="663"/>
    </location>
</feature>
<evidence type="ECO:0000256" key="1">
    <source>
        <dbReference type="ARBA" id="ARBA00006180"/>
    </source>
</evidence>
<evidence type="ECO:0000256" key="3">
    <source>
        <dbReference type="SAM" id="MobiDB-lite"/>
    </source>
</evidence>
<name>A0A0D2X5Q5_CAPO3</name>
<dbReference type="AlphaFoldDB" id="A0A0D2X5Q5"/>
<gene>
    <name evidence="4" type="ORF">CAOG_008217</name>
</gene>
<feature type="compositionally biased region" description="Basic and acidic residues" evidence="3">
    <location>
        <begin position="762"/>
        <end position="773"/>
    </location>
</feature>
<dbReference type="InParanoid" id="A0A0D2X5Q5"/>
<evidence type="ECO:0000313" key="4">
    <source>
        <dbReference type="EMBL" id="KJE98219.1"/>
    </source>
</evidence>
<evidence type="ECO:0000256" key="2">
    <source>
        <dbReference type="ARBA" id="ARBA00023306"/>
    </source>
</evidence>
<feature type="region of interest" description="Disordered" evidence="3">
    <location>
        <begin position="550"/>
        <end position="680"/>
    </location>
</feature>
<evidence type="ECO:0000313" key="5">
    <source>
        <dbReference type="Proteomes" id="UP000008743"/>
    </source>
</evidence>
<dbReference type="PANTHER" id="PTHR12634:SF8">
    <property type="entry name" value="FIERY MOUNTAIN, ISOFORM D"/>
    <property type="match status" value="1"/>
</dbReference>
<dbReference type="InterPro" id="IPR007587">
    <property type="entry name" value="SAPS"/>
</dbReference>
<dbReference type="FunCoup" id="A0A0D2X5Q5">
    <property type="interactions" value="423"/>
</dbReference>
<protein>
    <submittedName>
        <fullName evidence="4">Uncharacterized protein</fullName>
    </submittedName>
</protein>
<accession>A0A0D2X5Q5</accession>
<dbReference type="Pfam" id="PF04499">
    <property type="entry name" value="SAPS"/>
    <property type="match status" value="1"/>
</dbReference>
<dbReference type="PANTHER" id="PTHR12634">
    <property type="entry name" value="SIT4 YEAST -ASSOCIATING PROTEIN-RELATED"/>
    <property type="match status" value="1"/>
</dbReference>
<dbReference type="STRING" id="595528.A0A0D2X5Q5"/>
<dbReference type="eggNOG" id="KOG2073">
    <property type="taxonomic scope" value="Eukaryota"/>
</dbReference>
<dbReference type="Proteomes" id="UP000008743">
    <property type="component" value="Unassembled WGS sequence"/>
</dbReference>
<feature type="compositionally biased region" description="Acidic residues" evidence="3">
    <location>
        <begin position="751"/>
        <end position="761"/>
    </location>
</feature>
<keyword evidence="2" id="KW-0131">Cell cycle</keyword>
<feature type="region of interest" description="Disordered" evidence="3">
    <location>
        <begin position="273"/>
        <end position="296"/>
    </location>
</feature>
<feature type="region of interest" description="Disordered" evidence="3">
    <location>
        <begin position="709"/>
        <end position="729"/>
    </location>
</feature>
<proteinExistence type="inferred from homology"/>
<dbReference type="OMA" id="CCNERIR"/>
<dbReference type="GO" id="GO:0005829">
    <property type="term" value="C:cytosol"/>
    <property type="evidence" value="ECO:0007669"/>
    <property type="project" value="TreeGrafter"/>
</dbReference>
<dbReference type="GO" id="GO:0019888">
    <property type="term" value="F:protein phosphatase regulator activity"/>
    <property type="evidence" value="ECO:0007669"/>
    <property type="project" value="TreeGrafter"/>
</dbReference>
<feature type="compositionally biased region" description="Acidic residues" evidence="3">
    <location>
        <begin position="819"/>
        <end position="830"/>
    </location>
</feature>
<dbReference type="RefSeq" id="XP_004342472.1">
    <property type="nucleotide sequence ID" value="XM_004342423.2"/>
</dbReference>
<dbReference type="PhylomeDB" id="A0A0D2X5Q5"/>
<reference evidence="5" key="1">
    <citation type="submission" date="2011-02" db="EMBL/GenBank/DDBJ databases">
        <title>The Genome Sequence of Capsaspora owczarzaki ATCC 30864.</title>
        <authorList>
            <person name="Russ C."/>
            <person name="Cuomo C."/>
            <person name="Burger G."/>
            <person name="Gray M.W."/>
            <person name="Holland P.W.H."/>
            <person name="King N."/>
            <person name="Lang F.B.F."/>
            <person name="Roger A.J."/>
            <person name="Ruiz-Trillo I."/>
            <person name="Young S.K."/>
            <person name="Zeng Q."/>
            <person name="Gargeya S."/>
            <person name="Alvarado L."/>
            <person name="Berlin A."/>
            <person name="Chapman S.B."/>
            <person name="Chen Z."/>
            <person name="Freedman E."/>
            <person name="Gellesch M."/>
            <person name="Goldberg J."/>
            <person name="Griggs A."/>
            <person name="Gujja S."/>
            <person name="Heilman E."/>
            <person name="Heiman D."/>
            <person name="Howarth C."/>
            <person name="Mehta T."/>
            <person name="Neiman D."/>
            <person name="Pearson M."/>
            <person name="Roberts A."/>
            <person name="Saif S."/>
            <person name="Shea T."/>
            <person name="Shenoy N."/>
            <person name="Sisk P."/>
            <person name="Stolte C."/>
            <person name="Sykes S."/>
            <person name="White J."/>
            <person name="Yandava C."/>
            <person name="Haas B."/>
            <person name="Nusbaum C."/>
            <person name="Birren B."/>
        </authorList>
    </citation>
    <scope>NUCLEOTIDE SEQUENCE</scope>
    <source>
        <strain evidence="5">ATCC 30864</strain>
    </source>
</reference>
<dbReference type="GO" id="GO:0005634">
    <property type="term" value="C:nucleus"/>
    <property type="evidence" value="ECO:0007669"/>
    <property type="project" value="TreeGrafter"/>
</dbReference>
<sequence>MFWKFGFHAQSAVEKILDRHVFTLENLLDEEDVLQETKSNNKRLIEYFATPEVLEQLIKYTVNQPDEALDEREQYKYPSLAAEIISAEVWAICDGITQQQSLLETLWNFLDQPAPLNPLLASFFVKVASTLLLKKPAETLEFVQKQPKMLDKLLSHIGTSAIKDLLILIAVAQDQPEKETSLHWLQEERFIERLIELLDAKYSDDVHTNASGVIVEMIQACHDPNFSAPPVELIGMLQEEANIHLLLDVMMTSSSSLIHGLTVILNIVDHDRETPQSVEEPRSGSPTSMEAEAAEGRQALEPARVLSYVIPRIKDLHAMLLDQASLADAQPLKLTSGVLQRPFGATRLKIVRFLAMLFRSSNADAYKALAECKALDTVLDLFFEFQWNNFLHALVEDIIRAIFTPQPSSTERNEFEQLLVAALDQGRVLQRIIDGFSANLLDNGSVLKHNRQGFMGHLTSIANIVSESLKEDRSSIPDVITAETLAAWNAFTEGPLAQLNHLNSRELGGPRPSALDDSDEDDFLEQHMGDDDNTQSAFSHYLIDQQSIEQQHHSAQFNGDDDDDDEHQVYGMQDPFGNVTQYDPDDREPGSLAFNRARPSFGDDDDDDDDDDEEEDEHDEEDEEDDDSEGKSSGDEDESIRIMPPLSPAENDEAEPKMRERARAFSSENVHAISSGEEWSGFEQFKPEPAAATEAPAPSQVLLLDTTPAEDESDDTHVQETVPESEGASLDVGIETLPSHIVLAAAAATSAEEEPAEEEHAEEEHAEEKHAEEAVVEAQEAPVSAESEPVAEQKSWADVVKQPQELASEPVNGAAASNADEEDEPTTSEC</sequence>
<feature type="compositionally biased region" description="Acidic residues" evidence="3">
    <location>
        <begin position="602"/>
        <end position="628"/>
    </location>
</feature>
<keyword evidence="5" id="KW-1185">Reference proteome</keyword>
<dbReference type="EMBL" id="KE346377">
    <property type="protein sequence ID" value="KJE98219.1"/>
    <property type="molecule type" value="Genomic_DNA"/>
</dbReference>
<feature type="compositionally biased region" description="Basic and acidic residues" evidence="3">
    <location>
        <begin position="273"/>
        <end position="282"/>
    </location>
</feature>
<dbReference type="GO" id="GO:0019903">
    <property type="term" value="F:protein phosphatase binding"/>
    <property type="evidence" value="ECO:0007669"/>
    <property type="project" value="InterPro"/>
</dbReference>
<dbReference type="OrthoDB" id="295029at2759"/>
<feature type="region of interest" description="Disordered" evidence="3">
    <location>
        <begin position="746"/>
        <end position="830"/>
    </location>
</feature>
<feature type="region of interest" description="Disordered" evidence="3">
    <location>
        <begin position="502"/>
        <end position="534"/>
    </location>
</feature>
<comment type="similarity">
    <text evidence="1">Belongs to the SAPS family.</text>
</comment>
<feature type="compositionally biased region" description="Low complexity" evidence="3">
    <location>
        <begin position="776"/>
        <end position="788"/>
    </location>
</feature>
<organism evidence="4 5">
    <name type="scientific">Capsaspora owczarzaki (strain ATCC 30864)</name>
    <dbReference type="NCBI Taxonomy" id="595528"/>
    <lineage>
        <taxon>Eukaryota</taxon>
        <taxon>Filasterea</taxon>
        <taxon>Capsaspora</taxon>
    </lineage>
</organism>